<dbReference type="OMA" id="VPMNWTE"/>
<dbReference type="Pfam" id="PF01326">
    <property type="entry name" value="PPDK_N"/>
    <property type="match status" value="1"/>
</dbReference>
<keyword evidence="4" id="KW-0808">Transferase</keyword>
<feature type="domain" description="CBM20" evidence="12">
    <location>
        <begin position="88"/>
        <end position="190"/>
    </location>
</feature>
<evidence type="ECO:0000256" key="9">
    <source>
        <dbReference type="ARBA" id="ARBA00022842"/>
    </source>
</evidence>
<accession>A0A1Y1HKE7</accession>
<dbReference type="GO" id="GO:0046872">
    <property type="term" value="F:metal ion binding"/>
    <property type="evidence" value="ECO:0007669"/>
    <property type="project" value="UniProtKB-KW"/>
</dbReference>
<dbReference type="GO" id="GO:2001070">
    <property type="term" value="F:starch binding"/>
    <property type="evidence" value="ECO:0007669"/>
    <property type="project" value="InterPro"/>
</dbReference>
<evidence type="ECO:0000259" key="12">
    <source>
        <dbReference type="PROSITE" id="PS51166"/>
    </source>
</evidence>
<keyword evidence="5" id="KW-0479">Metal-binding</keyword>
<comment type="subunit">
    <text evidence="3">Homodimer.</text>
</comment>
<dbReference type="GO" id="GO:0009507">
    <property type="term" value="C:chloroplast"/>
    <property type="evidence" value="ECO:0000318"/>
    <property type="project" value="GO_Central"/>
</dbReference>
<dbReference type="Gene3D" id="3.30.1490.20">
    <property type="entry name" value="ATP-grasp fold, A domain"/>
    <property type="match status" value="1"/>
</dbReference>
<organism evidence="13 14">
    <name type="scientific">Klebsormidium nitens</name>
    <name type="common">Green alga</name>
    <name type="synonym">Ulothrix nitens</name>
    <dbReference type="NCBI Taxonomy" id="105231"/>
    <lineage>
        <taxon>Eukaryota</taxon>
        <taxon>Viridiplantae</taxon>
        <taxon>Streptophyta</taxon>
        <taxon>Klebsormidiophyceae</taxon>
        <taxon>Klebsormidiales</taxon>
        <taxon>Klebsormidiaceae</taxon>
        <taxon>Klebsormidium</taxon>
    </lineage>
</organism>
<comment type="similarity">
    <text evidence="2">Belongs to the PEP-utilizing enzyme family.</text>
</comment>
<dbReference type="SUPFAM" id="SSF56059">
    <property type="entry name" value="Glutathione synthetase ATP-binding domain-like"/>
    <property type="match status" value="1"/>
</dbReference>
<evidence type="ECO:0000313" key="14">
    <source>
        <dbReference type="Proteomes" id="UP000054558"/>
    </source>
</evidence>
<dbReference type="InterPro" id="IPR013784">
    <property type="entry name" value="Carb-bd-like_fold"/>
</dbReference>
<keyword evidence="14" id="KW-1185">Reference proteome</keyword>
<keyword evidence="10" id="KW-0119">Carbohydrate metabolism</keyword>
<evidence type="ECO:0000256" key="1">
    <source>
        <dbReference type="ARBA" id="ARBA00001946"/>
    </source>
</evidence>
<keyword evidence="8" id="KW-0067">ATP-binding</keyword>
<dbReference type="InterPro" id="IPR002192">
    <property type="entry name" value="PPDK_AMP/ATP-bd"/>
</dbReference>
<dbReference type="InterPro" id="IPR054481">
    <property type="entry name" value="GWD1_pHisD"/>
</dbReference>
<dbReference type="GO" id="GO:0051752">
    <property type="term" value="F:phosphoglucan, water dikinase activity"/>
    <property type="evidence" value="ECO:0000318"/>
    <property type="project" value="GO_Central"/>
</dbReference>
<dbReference type="STRING" id="105231.A0A1Y1HKE7"/>
<evidence type="ECO:0000256" key="10">
    <source>
        <dbReference type="ARBA" id="ARBA00023277"/>
    </source>
</evidence>
<dbReference type="PANTHER" id="PTHR47453:SF1">
    <property type="entry name" value="PHOSPHOGLUCAN, WATER DIKINASE, CHLOROPLASTIC"/>
    <property type="match status" value="1"/>
</dbReference>
<dbReference type="InterPro" id="IPR013815">
    <property type="entry name" value="ATP_grasp_subdomain_1"/>
</dbReference>
<dbReference type="PROSITE" id="PS51166">
    <property type="entry name" value="CBM20"/>
    <property type="match status" value="1"/>
</dbReference>
<dbReference type="GO" id="GO:0005524">
    <property type="term" value="F:ATP binding"/>
    <property type="evidence" value="ECO:0007669"/>
    <property type="project" value="UniProtKB-KW"/>
</dbReference>
<dbReference type="GO" id="GO:0005982">
    <property type="term" value="P:starch metabolic process"/>
    <property type="evidence" value="ECO:0000318"/>
    <property type="project" value="GO_Central"/>
</dbReference>
<evidence type="ECO:0000256" key="4">
    <source>
        <dbReference type="ARBA" id="ARBA00022679"/>
    </source>
</evidence>
<keyword evidence="6" id="KW-0547">Nucleotide-binding</keyword>
<dbReference type="InterPro" id="IPR013783">
    <property type="entry name" value="Ig-like_fold"/>
</dbReference>
<dbReference type="SUPFAM" id="SSF49452">
    <property type="entry name" value="Starch-binding domain-like"/>
    <property type="match status" value="1"/>
</dbReference>
<feature type="region of interest" description="Disordered" evidence="11">
    <location>
        <begin position="835"/>
        <end position="856"/>
    </location>
</feature>
<keyword evidence="7 13" id="KW-0418">Kinase</keyword>
<gene>
    <name evidence="13" type="ORF">KFL_000070600</name>
</gene>
<dbReference type="InterPro" id="IPR002044">
    <property type="entry name" value="CBM20"/>
</dbReference>
<evidence type="ECO:0000256" key="8">
    <source>
        <dbReference type="ARBA" id="ARBA00022840"/>
    </source>
</evidence>
<feature type="compositionally biased region" description="Low complexity" evidence="11">
    <location>
        <begin position="837"/>
        <end position="850"/>
    </location>
</feature>
<feature type="region of interest" description="Disordered" evidence="11">
    <location>
        <begin position="52"/>
        <end position="86"/>
    </location>
</feature>
<comment type="cofactor">
    <cofactor evidence="1">
        <name>Mg(2+)</name>
        <dbReference type="ChEBI" id="CHEBI:18420"/>
    </cofactor>
</comment>
<evidence type="ECO:0000256" key="5">
    <source>
        <dbReference type="ARBA" id="ARBA00022723"/>
    </source>
</evidence>
<keyword evidence="9" id="KW-0460">Magnesium</keyword>
<reference evidence="13 14" key="1">
    <citation type="journal article" date="2014" name="Nat. Commun.">
        <title>Klebsormidium flaccidum genome reveals primary factors for plant terrestrial adaptation.</title>
        <authorList>
            <person name="Hori K."/>
            <person name="Maruyama F."/>
            <person name="Fujisawa T."/>
            <person name="Togashi T."/>
            <person name="Yamamoto N."/>
            <person name="Seo M."/>
            <person name="Sato S."/>
            <person name="Yamada T."/>
            <person name="Mori H."/>
            <person name="Tajima N."/>
            <person name="Moriyama T."/>
            <person name="Ikeuchi M."/>
            <person name="Watanabe M."/>
            <person name="Wada H."/>
            <person name="Kobayashi K."/>
            <person name="Saito M."/>
            <person name="Masuda T."/>
            <person name="Sasaki-Sekimoto Y."/>
            <person name="Mashiguchi K."/>
            <person name="Awai K."/>
            <person name="Shimojima M."/>
            <person name="Masuda S."/>
            <person name="Iwai M."/>
            <person name="Nobusawa T."/>
            <person name="Narise T."/>
            <person name="Kondo S."/>
            <person name="Saito H."/>
            <person name="Sato R."/>
            <person name="Murakawa M."/>
            <person name="Ihara Y."/>
            <person name="Oshima-Yamada Y."/>
            <person name="Ohtaka K."/>
            <person name="Satoh M."/>
            <person name="Sonobe K."/>
            <person name="Ishii M."/>
            <person name="Ohtani R."/>
            <person name="Kanamori-Sato M."/>
            <person name="Honoki R."/>
            <person name="Miyazaki D."/>
            <person name="Mochizuki H."/>
            <person name="Umetsu J."/>
            <person name="Higashi K."/>
            <person name="Shibata D."/>
            <person name="Kamiya Y."/>
            <person name="Sato N."/>
            <person name="Nakamura Y."/>
            <person name="Tabata S."/>
            <person name="Ida S."/>
            <person name="Kurokawa K."/>
            <person name="Ohta H."/>
        </authorList>
    </citation>
    <scope>NUCLEOTIDE SEQUENCE [LARGE SCALE GENOMIC DNA]</scope>
    <source>
        <strain evidence="13 14">NIES-2285</strain>
    </source>
</reference>
<dbReference type="Pfam" id="PF00686">
    <property type="entry name" value="CBM_20"/>
    <property type="match status" value="1"/>
</dbReference>
<name>A0A1Y1HKE7_KLENI</name>
<dbReference type="AlphaFoldDB" id="A0A1Y1HKE7"/>
<dbReference type="Proteomes" id="UP000054558">
    <property type="component" value="Unassembled WGS sequence"/>
</dbReference>
<evidence type="ECO:0000256" key="11">
    <source>
        <dbReference type="SAM" id="MobiDB-lite"/>
    </source>
</evidence>
<protein>
    <submittedName>
        <fullName evidence="13">Water dikinase</fullName>
    </submittedName>
</protein>
<evidence type="ECO:0000256" key="6">
    <source>
        <dbReference type="ARBA" id="ARBA00022741"/>
    </source>
</evidence>
<evidence type="ECO:0000256" key="2">
    <source>
        <dbReference type="ARBA" id="ARBA00007837"/>
    </source>
</evidence>
<evidence type="ECO:0000256" key="3">
    <source>
        <dbReference type="ARBA" id="ARBA00011738"/>
    </source>
</evidence>
<dbReference type="OrthoDB" id="6123450at2759"/>
<dbReference type="SMART" id="SM01065">
    <property type="entry name" value="CBM_2"/>
    <property type="match status" value="1"/>
</dbReference>
<dbReference type="Gene3D" id="3.30.470.20">
    <property type="entry name" value="ATP-grasp fold, B domain"/>
    <property type="match status" value="1"/>
</dbReference>
<dbReference type="PANTHER" id="PTHR47453">
    <property type="entry name" value="PHOSPHOGLUCAN, WATER DIKINASE, CHLOROPLASTIC"/>
    <property type="match status" value="1"/>
</dbReference>
<dbReference type="Gene3D" id="2.60.40.10">
    <property type="entry name" value="Immunoglobulins"/>
    <property type="match status" value="1"/>
</dbReference>
<sequence>MASTAALRLSCSCPSLASSSTITTDPLALSEPANFFGHRSSFYQRRNLQIHRSTPNARPHQPSLTKQGSGLSMRKHPRGGALAATAETSTAFGTKTSLKILLANQVNFGERHAVFGAGDALKNWQEAVEMHWTDGGWVLDVGALQPGQKVEFKAVIVHGDGGVQWENGPNRIIQLPDGGGAYSVTLHWEKTGEELQLQGVDGQIANGEAAQGAPTEAPKDAGNGRARSENGASEVSEFGSKWQGKDIAFMRSNEHSRERSGKWDTSNLSGPAARLVDGDKHGGSWWQKLEVVKGLVVPPEVGQKPDFDALVNANIYLQWINTGAISCVESGGHHRPNKHAEIARKIFRQLEWELGRKTTTSEEMLVLRRIQPRLPSFSEQFTQSVPLTRIRDIAHRNDIPHDLKQEIKHTIQNKLHRNAGPEDLVATEAMLQRVSKGDYSQDFVKELRVFYGELKDFFNAGSLTERLEQIRHSLDDSATSALDHFLSRKQILDDFDAQQKAEKLPEVLVGALHALTGLRAQLLGGLASGLRNDAPDSSLAQRQKWRLSEIGLEDYSFVLLSRFVNAVEEKGGPAALAEEAKKSNVQPFNFPLGATVLGIRHLGLSGWQTAECLAIENELHAWQHAGIVDREGPVKDVKTWALRLKATLDRARRLAESYSEALLEIYPERSLKLGDALGVPENSVRTFTEAEIRASVVFQLSKLCSLLLKALRDVIGGGGWDALVSGSAVGTLVSVDRIEPGALTSAAKGGPLILLVKEASGDEEVKAAGEEVKGVVLCQELPHLSHLGVRARQEGVVFVTAEDEEKVRDLRGLEGKRVKIDASAEGVTVEPFDGEEAVSSNNGAASAAGVPGKASSAGKIKYSPGGTFIELADTTVETGGAKAAACGEIAGLAKSSTEVKSSSGVPATFKSPTGGLIPFGALEAALDASKSRAKFNELVKKTETAKVEGGELDAVCNELRALIEAQRLPEKVIQRVGKAFSADARLIVRSSANVEDLAGMSGAGLYDSIPNVKASEPEEFAEAVSKVWASLFTRRAVLSRRVAGVPQKEAAMAILVQELLAPSLSFVLHTVSPVDGNRDIVQAEIALGLGETLASGTRGTPWRLAASKSSKTVDTLAFANFSEKLVVAGGKADGSMTREVADYSKVALTKDAEERIRLGQRLASIGAYLEKSLGAPQDVEGAVVGGDVYIVQSRPQPL</sequence>
<feature type="region of interest" description="Disordered" evidence="11">
    <location>
        <begin position="208"/>
        <end position="237"/>
    </location>
</feature>
<evidence type="ECO:0000313" key="13">
    <source>
        <dbReference type="EMBL" id="GAQ78092.1"/>
    </source>
</evidence>
<proteinExistence type="inferred from homology"/>
<dbReference type="EMBL" id="DF236956">
    <property type="protein sequence ID" value="GAQ78092.1"/>
    <property type="molecule type" value="Genomic_DNA"/>
</dbReference>
<dbReference type="Pfam" id="PF22973">
    <property type="entry name" value="GWD1_pHisD"/>
    <property type="match status" value="1"/>
</dbReference>
<feature type="compositionally biased region" description="Polar residues" evidence="11">
    <location>
        <begin position="52"/>
        <end position="70"/>
    </location>
</feature>
<evidence type="ECO:0000256" key="7">
    <source>
        <dbReference type="ARBA" id="ARBA00022777"/>
    </source>
</evidence>